<dbReference type="InterPro" id="IPR005883">
    <property type="entry name" value="PilM"/>
</dbReference>
<dbReference type="Gene3D" id="3.30.420.40">
    <property type="match status" value="2"/>
</dbReference>
<dbReference type="Pfam" id="PF11104">
    <property type="entry name" value="PilM_2"/>
    <property type="match status" value="1"/>
</dbReference>
<dbReference type="AlphaFoldDB" id="A0A921NBU4"/>
<dbReference type="EMBL" id="DYTV01000106">
    <property type="protein sequence ID" value="HJH11652.1"/>
    <property type="molecule type" value="Genomic_DNA"/>
</dbReference>
<dbReference type="Gene3D" id="3.30.1490.300">
    <property type="match status" value="1"/>
</dbReference>
<name>A0A921NBU4_9BACL</name>
<reference evidence="1" key="2">
    <citation type="submission" date="2021-09" db="EMBL/GenBank/DDBJ databases">
        <authorList>
            <person name="Gilroy R."/>
        </authorList>
    </citation>
    <scope>NUCLEOTIDE SEQUENCE</scope>
    <source>
        <strain evidence="1">CHK160-4876</strain>
    </source>
</reference>
<comment type="caution">
    <text evidence="1">The sequence shown here is derived from an EMBL/GenBank/DDBJ whole genome shotgun (WGS) entry which is preliminary data.</text>
</comment>
<organism evidence="1 2">
    <name type="scientific">Metalysinibacillus jejuensis</name>
    <dbReference type="NCBI Taxonomy" id="914327"/>
    <lineage>
        <taxon>Bacteria</taxon>
        <taxon>Bacillati</taxon>
        <taxon>Bacillota</taxon>
        <taxon>Bacilli</taxon>
        <taxon>Bacillales</taxon>
        <taxon>Caryophanaceae</taxon>
        <taxon>Metalysinibacillus</taxon>
    </lineage>
</organism>
<dbReference type="Proteomes" id="UP000700212">
    <property type="component" value="Unassembled WGS sequence"/>
</dbReference>
<evidence type="ECO:0000313" key="2">
    <source>
        <dbReference type="Proteomes" id="UP000700212"/>
    </source>
</evidence>
<gene>
    <name evidence="1" type="primary">pilM</name>
    <name evidence="1" type="ORF">K8V30_08240</name>
</gene>
<protein>
    <submittedName>
        <fullName evidence="1">Pilus assembly protein PilM</fullName>
    </submittedName>
</protein>
<evidence type="ECO:0000313" key="1">
    <source>
        <dbReference type="EMBL" id="HJH11652.1"/>
    </source>
</evidence>
<reference evidence="1" key="1">
    <citation type="journal article" date="2021" name="PeerJ">
        <title>Extensive microbial diversity within the chicken gut microbiome revealed by metagenomics and culture.</title>
        <authorList>
            <person name="Gilroy R."/>
            <person name="Ravi A."/>
            <person name="Getino M."/>
            <person name="Pursley I."/>
            <person name="Horton D.L."/>
            <person name="Alikhan N.F."/>
            <person name="Baker D."/>
            <person name="Gharbi K."/>
            <person name="Hall N."/>
            <person name="Watson M."/>
            <person name="Adriaenssens E.M."/>
            <person name="Foster-Nyarko E."/>
            <person name="Jarju S."/>
            <person name="Secka A."/>
            <person name="Antonio M."/>
            <person name="Oren A."/>
            <person name="Chaudhuri R.R."/>
            <person name="La Ragione R."/>
            <person name="Hildebrand F."/>
            <person name="Pallen M.J."/>
        </authorList>
    </citation>
    <scope>NUCLEOTIDE SEQUENCE</scope>
    <source>
        <strain evidence="1">CHK160-4876</strain>
    </source>
</reference>
<accession>A0A921NBU4</accession>
<sequence length="326" mass="37362">MFTLKRKNKAHIVMEIKDYILRVIVVKGETTADWKKYEAVLPKHTIDSAMIIDELALFEFFNEHFKKWGLKKMPISFFVPDTSVLLRTFTHPEDIASADLKGYVEMELGHSIHLPFANPLIDVYDPNPDDEEAVIFAAPSEEVMKLLGIIQDLQLFPKVADVRALSNIRYLTHTGKINEQQTYLIADWSINELSIAIYSAGTVEFLRYQTIETDLAKWKPQVTEDRVQFAYEDDNHEYRMVVTDQILEIDRMMNFFKFSLHKGEKEVEEIIVLGDNPILPQVGDFLSANLTTPLTVITDEVIAEHFPQFTHDDTTLLGLALKGAKA</sequence>
<proteinExistence type="predicted"/>